<name>O41035_PBCV1</name>
<evidence type="ECO:0000313" key="2">
    <source>
        <dbReference type="Proteomes" id="UP000000862"/>
    </source>
</evidence>
<dbReference type="PIR" id="T18055">
    <property type="entry name" value="T18055"/>
</dbReference>
<sequence length="71" mass="8044">MSSVIVFGGNAMGKLFRSVTRLDVLIMFILKSSRTMRSSLFVISWMNDAINDVMCTKSTRLVIPVMWTEPL</sequence>
<dbReference type="GeneID" id="918136"/>
<reference evidence="1 2" key="3">
    <citation type="journal article" date="1996" name="Virology">
        <title>Analysis of 94 kb of the chlorella virus PBCV-1 330-kb genome: map positions 88 to 182.</title>
        <authorList>
            <person name="Lu Z."/>
            <person name="Li Y."/>
            <person name="Que Q."/>
            <person name="Kutish G.F."/>
            <person name="Rock D.L."/>
            <person name="Van Etten J.L."/>
        </authorList>
    </citation>
    <scope>NUCLEOTIDE SEQUENCE [LARGE SCALE GENOMIC DNA]</scope>
</reference>
<organismHost>
    <name type="scientific">Chlorella</name>
    <dbReference type="NCBI Taxonomy" id="3071"/>
</organismHost>
<proteinExistence type="predicted"/>
<dbReference type="Proteomes" id="UP000000862">
    <property type="component" value="Segment"/>
</dbReference>
<dbReference type="RefSeq" id="NP_048909.1">
    <property type="nucleotide sequence ID" value="NC_000852.5"/>
</dbReference>
<organism evidence="1 2">
    <name type="scientific">Paramecium bursaria Chlorella virus 1</name>
    <name type="common">PBCV-1</name>
    <dbReference type="NCBI Taxonomy" id="10506"/>
    <lineage>
        <taxon>Viruses</taxon>
        <taxon>Varidnaviria</taxon>
        <taxon>Bamfordvirae</taxon>
        <taxon>Nucleocytoviricota</taxon>
        <taxon>Megaviricetes</taxon>
        <taxon>Algavirales</taxon>
        <taxon>Phycodnaviridae</taxon>
        <taxon>Chlorovirus</taxon>
        <taxon>Chlorovirus vanettense</taxon>
    </lineage>
</organism>
<reference evidence="1 2" key="7">
    <citation type="journal article" date="2000" name="Virology">
        <title>Characterization of a beta-1,3-glucanase encoded by chlorella virus PBCV-1.</title>
        <authorList>
            <person name="Sun L."/>
            <person name="Gurnon J.R."/>
            <person name="Adams B.J."/>
            <person name="Graves M.V."/>
            <person name="Van Etten J.L."/>
        </authorList>
    </citation>
    <scope>NUCLEOTIDE SEQUENCE [LARGE SCALE GENOMIC DNA]</scope>
</reference>
<gene>
    <name evidence="1" type="primary">a553L</name>
</gene>
<dbReference type="EMBL" id="JF411744">
    <property type="protein sequence ID" value="AAC96998.1"/>
    <property type="molecule type" value="Genomic_DNA"/>
</dbReference>
<accession>O41035</accession>
<reference evidence="1 2" key="8">
    <citation type="journal article" date="2010" name="J. Virol.">
        <title>Microarray analysis of Paramecium bursaria chlorella virus 1 transcription.</title>
        <authorList>
            <person name="Yanai-Balser G.M."/>
            <person name="Duncan G.A."/>
            <person name="Eudy J.D."/>
            <person name="Wang D."/>
            <person name="Li X."/>
            <person name="Agarkova I.V."/>
            <person name="Dunigan D.D."/>
            <person name="Van Etten J.L."/>
        </authorList>
    </citation>
    <scope>NUCLEOTIDE SEQUENCE [LARGE SCALE GENOMIC DNA]</scope>
</reference>
<reference evidence="1 2" key="2">
    <citation type="journal article" date="1995" name="Virology">
        <title>Analysis of 43 kb of the Chlorella virus PBCV-1 330-kb genome: map positions 45 to 88.</title>
        <authorList>
            <person name="Li Y."/>
            <person name="Lu Z."/>
            <person name="Burbank D.E."/>
            <person name="Kutish G.F."/>
            <person name="Rock D.L."/>
            <person name="Van Etten J.L."/>
        </authorList>
    </citation>
    <scope>NUCLEOTIDE SEQUENCE [LARGE SCALE GENOMIC DNA]</scope>
</reference>
<reference evidence="1 2" key="1">
    <citation type="journal article" date="1995" name="Virology">
        <title>Analysis of 45 kb of DNA located at the left end of the chlorella virus PBCV-1 genome.</title>
        <authorList>
            <person name="Lu Z."/>
            <person name="Li Y."/>
            <person name="Zhang Y."/>
            <person name="Kutish G.F."/>
            <person name="Rock D.L."/>
            <person name="Van Etten J.L."/>
        </authorList>
    </citation>
    <scope>NUCLEOTIDE SEQUENCE [LARGE SCALE GENOMIC DNA]</scope>
</reference>
<protein>
    <submittedName>
        <fullName evidence="1">Uncharacterized protein</fullName>
    </submittedName>
</protein>
<reference evidence="1 2" key="4">
    <citation type="journal article" date="1996" name="Virology">
        <title>Analysis of 76 kb of the chlorella virus PBCV-1 330-kb genome: map positions 182 to 258.</title>
        <authorList>
            <person name="Kutish G.F."/>
            <person name="Li Y."/>
            <person name="Lu Z."/>
            <person name="Furuta M."/>
            <person name="Rock D.L."/>
            <person name="Van Etten J.L."/>
        </authorList>
    </citation>
    <scope>NUCLEOTIDE SEQUENCE [LARGE SCALE GENOMIC DNA]</scope>
</reference>
<keyword evidence="2" id="KW-1185">Reference proteome</keyword>
<dbReference type="KEGG" id="vg:918136"/>
<reference evidence="1 2" key="5">
    <citation type="journal article" date="1997" name="Virology">
        <title>Analysis of 74 kb of DNA located at the right end of the 330-kb chlorella virus PBCV-1 genome.</title>
        <authorList>
            <person name="Li Y."/>
            <person name="Lu Z."/>
            <person name="Sun L."/>
            <person name="Ropp S."/>
            <person name="Kutish G.F."/>
            <person name="Rock D.L."/>
            <person name="Van Etten J.L."/>
        </authorList>
    </citation>
    <scope>NUCLEOTIDE SEQUENCE [LARGE SCALE GENOMIC DNA]</scope>
</reference>
<reference evidence="1 2" key="6">
    <citation type="journal article" date="1999" name="Virology">
        <title>Chlorella virus PBCV-1 encodes a functional homospermidine synthase.</title>
        <authorList>
            <person name="Kaiser A."/>
            <person name="Vollmert M."/>
            <person name="Tholl D."/>
            <person name="Graves M.V."/>
            <person name="Gurnon J.R."/>
            <person name="Xing W."/>
            <person name="Lisec A.D."/>
            <person name="Nickerson K.W."/>
            <person name="Van Etten J.L."/>
        </authorList>
    </citation>
    <scope>NUCLEOTIDE SEQUENCE [LARGE SCALE GENOMIC DNA]</scope>
</reference>
<evidence type="ECO:0000313" key="1">
    <source>
        <dbReference type="EMBL" id="AAC96998.1"/>
    </source>
</evidence>